<dbReference type="CDD" id="cd04301">
    <property type="entry name" value="NAT_SF"/>
    <property type="match status" value="1"/>
</dbReference>
<dbReference type="SUPFAM" id="SSF55729">
    <property type="entry name" value="Acyl-CoA N-acyltransferases (Nat)"/>
    <property type="match status" value="1"/>
</dbReference>
<proteinExistence type="predicted"/>
<dbReference type="Gene3D" id="3.40.630.30">
    <property type="match status" value="1"/>
</dbReference>
<evidence type="ECO:0000313" key="2">
    <source>
        <dbReference type="EMBL" id="PRY11068.1"/>
    </source>
</evidence>
<protein>
    <recommendedName>
        <fullName evidence="1">N-acetyltransferase domain-containing protein</fullName>
    </recommendedName>
</protein>
<dbReference type="PANTHER" id="PTHR31435:SF10">
    <property type="entry name" value="BSR4717 PROTEIN"/>
    <property type="match status" value="1"/>
</dbReference>
<dbReference type="AlphaFoldDB" id="A0A2T0QY68"/>
<comment type="caution">
    <text evidence="2">The sequence shown here is derived from an EMBL/GenBank/DDBJ whole genome shotgun (WGS) entry which is preliminary data.</text>
</comment>
<reference evidence="2 3" key="1">
    <citation type="submission" date="2018-03" db="EMBL/GenBank/DDBJ databases">
        <title>Genomic Encyclopedia of Archaeal and Bacterial Type Strains, Phase II (KMG-II): from individual species to whole genera.</title>
        <authorList>
            <person name="Goeker M."/>
        </authorList>
    </citation>
    <scope>NUCLEOTIDE SEQUENCE [LARGE SCALE GENOMIC DNA]</scope>
    <source>
        <strain evidence="2 3">DSM 19711</strain>
    </source>
</reference>
<dbReference type="InterPro" id="IPR016181">
    <property type="entry name" value="Acyl_CoA_acyltransferase"/>
</dbReference>
<organism evidence="2 3">
    <name type="scientific">Kineococcus rhizosphaerae</name>
    <dbReference type="NCBI Taxonomy" id="559628"/>
    <lineage>
        <taxon>Bacteria</taxon>
        <taxon>Bacillati</taxon>
        <taxon>Actinomycetota</taxon>
        <taxon>Actinomycetes</taxon>
        <taxon>Kineosporiales</taxon>
        <taxon>Kineosporiaceae</taxon>
        <taxon>Kineococcus</taxon>
    </lineage>
</organism>
<dbReference type="Pfam" id="PF14542">
    <property type="entry name" value="Acetyltransf_CG"/>
    <property type="match status" value="1"/>
</dbReference>
<dbReference type="PROSITE" id="PS51729">
    <property type="entry name" value="GNAT_YJDJ"/>
    <property type="match status" value="1"/>
</dbReference>
<gene>
    <name evidence="2" type="ORF">CLV37_11421</name>
</gene>
<dbReference type="EMBL" id="PVZF01000014">
    <property type="protein sequence ID" value="PRY11068.1"/>
    <property type="molecule type" value="Genomic_DNA"/>
</dbReference>
<name>A0A2T0QY68_9ACTN</name>
<evidence type="ECO:0000313" key="3">
    <source>
        <dbReference type="Proteomes" id="UP000238083"/>
    </source>
</evidence>
<evidence type="ECO:0000259" key="1">
    <source>
        <dbReference type="PROSITE" id="PS51729"/>
    </source>
</evidence>
<sequence length="118" mass="12954">MPVPGRRPPAGKAATAARVDRCMSTVDDLVVTHDEQAHRWEGRLDGKVVALADYVPQGTTIAMVHTEVDPAHENQGLATKVVDAALADVRARGLRVLPACSFVRLHLRRHREEYADIL</sequence>
<dbReference type="PANTHER" id="PTHR31435">
    <property type="entry name" value="PROTEIN NATD1"/>
    <property type="match status" value="1"/>
</dbReference>
<accession>A0A2T0QY68</accession>
<feature type="domain" description="N-acetyltransferase" evidence="1">
    <location>
        <begin position="32"/>
        <end position="118"/>
    </location>
</feature>
<dbReference type="Proteomes" id="UP000238083">
    <property type="component" value="Unassembled WGS sequence"/>
</dbReference>
<dbReference type="InterPro" id="IPR031165">
    <property type="entry name" value="GNAT_YJDJ"/>
</dbReference>
<keyword evidence="3" id="KW-1185">Reference proteome</keyword>
<dbReference type="InterPro" id="IPR045057">
    <property type="entry name" value="Gcn5-rel_NAT"/>
</dbReference>